<organism evidence="4 5">
    <name type="scientific">Hypocrea virens (strain Gv29-8 / FGSC 10586)</name>
    <name type="common">Gliocladium virens</name>
    <name type="synonym">Trichoderma virens</name>
    <dbReference type="NCBI Taxonomy" id="413071"/>
    <lineage>
        <taxon>Eukaryota</taxon>
        <taxon>Fungi</taxon>
        <taxon>Dikarya</taxon>
        <taxon>Ascomycota</taxon>
        <taxon>Pezizomycotina</taxon>
        <taxon>Sordariomycetes</taxon>
        <taxon>Hypocreomycetidae</taxon>
        <taxon>Hypocreales</taxon>
        <taxon>Hypocreaceae</taxon>
        <taxon>Trichoderma</taxon>
    </lineage>
</organism>
<proteinExistence type="predicted"/>
<dbReference type="RefSeq" id="XP_013957302.1">
    <property type="nucleotide sequence ID" value="XM_014101827.1"/>
</dbReference>
<feature type="compositionally biased region" description="Polar residues" evidence="3">
    <location>
        <begin position="81"/>
        <end position="93"/>
    </location>
</feature>
<protein>
    <recommendedName>
        <fullName evidence="6">BZIP domain-containing protein</fullName>
    </recommendedName>
</protein>
<feature type="compositionally biased region" description="Low complexity" evidence="3">
    <location>
        <begin position="69"/>
        <end position="79"/>
    </location>
</feature>
<dbReference type="InterPro" id="IPR046347">
    <property type="entry name" value="bZIP_sf"/>
</dbReference>
<keyword evidence="2" id="KW-0539">Nucleus</keyword>
<gene>
    <name evidence="4" type="ORF">TRIVIDRAFT_222365</name>
</gene>
<name>G9MT63_HYPVG</name>
<accession>G9MT63</accession>
<dbReference type="OrthoDB" id="2593073at2759"/>
<dbReference type="AlphaFoldDB" id="G9MT63"/>
<dbReference type="Proteomes" id="UP000007115">
    <property type="component" value="Unassembled WGS sequence"/>
</dbReference>
<evidence type="ECO:0000256" key="3">
    <source>
        <dbReference type="SAM" id="MobiDB-lite"/>
    </source>
</evidence>
<evidence type="ECO:0008006" key="6">
    <source>
        <dbReference type="Google" id="ProtNLM"/>
    </source>
</evidence>
<dbReference type="PANTHER" id="PTHR40621">
    <property type="entry name" value="TRANSCRIPTION FACTOR KAPC-RELATED"/>
    <property type="match status" value="1"/>
</dbReference>
<dbReference type="GO" id="GO:0000976">
    <property type="term" value="F:transcription cis-regulatory region binding"/>
    <property type="evidence" value="ECO:0007669"/>
    <property type="project" value="InterPro"/>
</dbReference>
<evidence type="ECO:0000313" key="5">
    <source>
        <dbReference type="Proteomes" id="UP000007115"/>
    </source>
</evidence>
<dbReference type="GO" id="GO:0001228">
    <property type="term" value="F:DNA-binding transcription activator activity, RNA polymerase II-specific"/>
    <property type="evidence" value="ECO:0007669"/>
    <property type="project" value="TreeGrafter"/>
</dbReference>
<evidence type="ECO:0000313" key="4">
    <source>
        <dbReference type="EMBL" id="EHK23105.1"/>
    </source>
</evidence>
<dbReference type="HOGENOM" id="CLU_1661012_0_0_1"/>
<dbReference type="OMA" id="HRERKDN"/>
<dbReference type="EMBL" id="ABDF02000006">
    <property type="protein sequence ID" value="EHK23105.1"/>
    <property type="molecule type" value="Genomic_DNA"/>
</dbReference>
<comment type="subcellular location">
    <subcellularLocation>
        <location evidence="1">Nucleus</location>
    </subcellularLocation>
</comment>
<dbReference type="GO" id="GO:0090575">
    <property type="term" value="C:RNA polymerase II transcription regulator complex"/>
    <property type="evidence" value="ECO:0007669"/>
    <property type="project" value="TreeGrafter"/>
</dbReference>
<dbReference type="SUPFAM" id="SSF57959">
    <property type="entry name" value="Leucine zipper domain"/>
    <property type="match status" value="1"/>
</dbReference>
<feature type="region of interest" description="Disordered" evidence="3">
    <location>
        <begin position="60"/>
        <end position="142"/>
    </location>
</feature>
<sequence length="159" mass="18003">MSMNPTSCSQPGDFQAQTFSWLEEQSSEINALDFTHLASISTPVPDPVGERWFLGLTPEGVNTVPGLPSPAKSSPSEPENVTRQAFDSDQAVDNITVKAPYNTPRKRPGRYKNAPAHILNRRREQCRVAQQKHRERKDNRIAQLEKELKSLQEEYQTEK</sequence>
<comment type="caution">
    <text evidence="4">The sequence shown here is derived from an EMBL/GenBank/DDBJ whole genome shotgun (WGS) entry which is preliminary data.</text>
</comment>
<dbReference type="InterPro" id="IPR050936">
    <property type="entry name" value="AP-1-like"/>
</dbReference>
<dbReference type="Gene3D" id="1.20.5.170">
    <property type="match status" value="1"/>
</dbReference>
<evidence type="ECO:0000256" key="1">
    <source>
        <dbReference type="ARBA" id="ARBA00004123"/>
    </source>
</evidence>
<dbReference type="VEuPathDB" id="FungiDB:TRIVIDRAFT_222365"/>
<evidence type="ECO:0000256" key="2">
    <source>
        <dbReference type="ARBA" id="ARBA00023242"/>
    </source>
</evidence>
<dbReference type="GeneID" id="25791654"/>
<dbReference type="PANTHER" id="PTHR40621:SF6">
    <property type="entry name" value="AP-1-LIKE TRANSCRIPTION FACTOR YAP1-RELATED"/>
    <property type="match status" value="1"/>
</dbReference>
<keyword evidence="5" id="KW-1185">Reference proteome</keyword>
<dbReference type="CDD" id="cd14688">
    <property type="entry name" value="bZIP_YAP"/>
    <property type="match status" value="1"/>
</dbReference>
<reference evidence="4 5" key="1">
    <citation type="journal article" date="2011" name="Genome Biol.">
        <title>Comparative genome sequence analysis underscores mycoparasitism as the ancestral life style of Trichoderma.</title>
        <authorList>
            <person name="Kubicek C.P."/>
            <person name="Herrera-Estrella A."/>
            <person name="Seidl-Seiboth V."/>
            <person name="Martinez D.A."/>
            <person name="Druzhinina I.S."/>
            <person name="Thon M."/>
            <person name="Zeilinger S."/>
            <person name="Casas-Flores S."/>
            <person name="Horwitz B.A."/>
            <person name="Mukherjee P.K."/>
            <person name="Mukherjee M."/>
            <person name="Kredics L."/>
            <person name="Alcaraz L.D."/>
            <person name="Aerts A."/>
            <person name="Antal Z."/>
            <person name="Atanasova L."/>
            <person name="Cervantes-Badillo M.G."/>
            <person name="Challacombe J."/>
            <person name="Chertkov O."/>
            <person name="McCluskey K."/>
            <person name="Coulpier F."/>
            <person name="Deshpande N."/>
            <person name="von Doehren H."/>
            <person name="Ebbole D.J."/>
            <person name="Esquivel-Naranjo E.U."/>
            <person name="Fekete E."/>
            <person name="Flipphi M."/>
            <person name="Glaser F."/>
            <person name="Gomez-Rodriguez E.Y."/>
            <person name="Gruber S."/>
            <person name="Han C."/>
            <person name="Henrissat B."/>
            <person name="Hermosa R."/>
            <person name="Hernandez-Onate M."/>
            <person name="Karaffa L."/>
            <person name="Kosti I."/>
            <person name="Le Crom S."/>
            <person name="Lindquist E."/>
            <person name="Lucas S."/>
            <person name="Luebeck M."/>
            <person name="Luebeck P.S."/>
            <person name="Margeot A."/>
            <person name="Metz B."/>
            <person name="Misra M."/>
            <person name="Nevalainen H."/>
            <person name="Omann M."/>
            <person name="Packer N."/>
            <person name="Perrone G."/>
            <person name="Uresti-Rivera E.E."/>
            <person name="Salamov A."/>
            <person name="Schmoll M."/>
            <person name="Seiboth B."/>
            <person name="Shapiro H."/>
            <person name="Sukno S."/>
            <person name="Tamayo-Ramos J.A."/>
            <person name="Tisch D."/>
            <person name="Wiest A."/>
            <person name="Wilkinson H.H."/>
            <person name="Zhang M."/>
            <person name="Coutinho P.M."/>
            <person name="Kenerley C.M."/>
            <person name="Monte E."/>
            <person name="Baker S.E."/>
            <person name="Grigoriev I.V."/>
        </authorList>
    </citation>
    <scope>NUCLEOTIDE SEQUENCE [LARGE SCALE GENOMIC DNA]</scope>
    <source>
        <strain evidence="5">Gv29-8 / FGSC 10586</strain>
    </source>
</reference>
<dbReference type="InParanoid" id="G9MT63"/>